<feature type="compositionally biased region" description="Polar residues" evidence="1">
    <location>
        <begin position="1"/>
        <end position="11"/>
    </location>
</feature>
<dbReference type="AlphaFoldDB" id="A0AAX4K8F9"/>
<feature type="compositionally biased region" description="Polar residues" evidence="1">
    <location>
        <begin position="18"/>
        <end position="48"/>
    </location>
</feature>
<dbReference type="RefSeq" id="XP_066080115.1">
    <property type="nucleotide sequence ID" value="XM_066224018.1"/>
</dbReference>
<dbReference type="EMBL" id="CP144089">
    <property type="protein sequence ID" value="WWD02148.1"/>
    <property type="molecule type" value="Genomic_DNA"/>
</dbReference>
<organism evidence="2 3">
    <name type="scientific">Kwoniella europaea PYCC6329</name>
    <dbReference type="NCBI Taxonomy" id="1423913"/>
    <lineage>
        <taxon>Eukaryota</taxon>
        <taxon>Fungi</taxon>
        <taxon>Dikarya</taxon>
        <taxon>Basidiomycota</taxon>
        <taxon>Agaricomycotina</taxon>
        <taxon>Tremellomycetes</taxon>
        <taxon>Tremellales</taxon>
        <taxon>Cryptococcaceae</taxon>
        <taxon>Kwoniella</taxon>
    </lineage>
</organism>
<dbReference type="GeneID" id="91098990"/>
<sequence>MTSITSPNKITPQRPAHPSSNTHPNPTRRSTIAPSSKITSPTPTNTLISRPIAPIGTNKRNNTLPAKVSSPIGVGGGVPINAAKEFMHMNKNIGHAATPGNTLNSLEQITNRIANNLGGIGEMDENRIAPSYERNFTAGLGDLTRRLSSPSVVKSPASPVMSPTAPSSMIFNEPGSLLKNNEWPTSFSDLDAATNSLRSDGTDLTKRSPDKEVKVEEGK</sequence>
<feature type="region of interest" description="Disordered" evidence="1">
    <location>
        <begin position="181"/>
        <end position="219"/>
    </location>
</feature>
<accession>A0AAX4K8F9</accession>
<evidence type="ECO:0000256" key="1">
    <source>
        <dbReference type="SAM" id="MobiDB-lite"/>
    </source>
</evidence>
<dbReference type="Proteomes" id="UP001358614">
    <property type="component" value="Chromosome 1"/>
</dbReference>
<gene>
    <name evidence="2" type="ORF">V865_000186</name>
</gene>
<keyword evidence="3" id="KW-1185">Reference proteome</keyword>
<dbReference type="KEGG" id="ker:91098990"/>
<protein>
    <submittedName>
        <fullName evidence="2">Uncharacterized protein</fullName>
    </submittedName>
</protein>
<feature type="compositionally biased region" description="Basic and acidic residues" evidence="1">
    <location>
        <begin position="200"/>
        <end position="219"/>
    </location>
</feature>
<feature type="compositionally biased region" description="Polar residues" evidence="1">
    <location>
        <begin position="181"/>
        <end position="199"/>
    </location>
</feature>
<evidence type="ECO:0000313" key="2">
    <source>
        <dbReference type="EMBL" id="WWD02148.1"/>
    </source>
</evidence>
<reference evidence="2 3" key="1">
    <citation type="submission" date="2024-01" db="EMBL/GenBank/DDBJ databases">
        <title>Comparative genomics of Cryptococcus and Kwoniella reveals pathogenesis evolution and contrasting modes of karyotype evolution via chromosome fusion or intercentromeric recombination.</title>
        <authorList>
            <person name="Coelho M.A."/>
            <person name="David-Palma M."/>
            <person name="Shea T."/>
            <person name="Bowers K."/>
            <person name="McGinley-Smith S."/>
            <person name="Mohammad A.W."/>
            <person name="Gnirke A."/>
            <person name="Yurkov A.M."/>
            <person name="Nowrousian M."/>
            <person name="Sun S."/>
            <person name="Cuomo C.A."/>
            <person name="Heitman J."/>
        </authorList>
    </citation>
    <scope>NUCLEOTIDE SEQUENCE [LARGE SCALE GENOMIC DNA]</scope>
    <source>
        <strain evidence="2 3">PYCC6329</strain>
    </source>
</reference>
<feature type="region of interest" description="Disordered" evidence="1">
    <location>
        <begin position="1"/>
        <end position="69"/>
    </location>
</feature>
<name>A0AAX4K8F9_9TREE</name>
<evidence type="ECO:0000313" key="3">
    <source>
        <dbReference type="Proteomes" id="UP001358614"/>
    </source>
</evidence>
<proteinExistence type="predicted"/>